<evidence type="ECO:0000256" key="2">
    <source>
        <dbReference type="ARBA" id="ARBA00022679"/>
    </source>
</evidence>
<dbReference type="SMART" id="SM00563">
    <property type="entry name" value="PlsC"/>
    <property type="match status" value="1"/>
</dbReference>
<dbReference type="AlphaFoldDB" id="A0A839UV25"/>
<dbReference type="EMBL" id="JABXXQ010000484">
    <property type="protein sequence ID" value="NVN31752.1"/>
    <property type="molecule type" value="Genomic_DNA"/>
</dbReference>
<proteinExistence type="predicted"/>
<dbReference type="RefSeq" id="WP_176626279.1">
    <property type="nucleotide sequence ID" value="NZ_JABXXQ010000484.1"/>
</dbReference>
<dbReference type="InterPro" id="IPR002123">
    <property type="entry name" value="Plipid/glycerol_acylTrfase"/>
</dbReference>
<keyword evidence="4" id="KW-1133">Transmembrane helix</keyword>
<accession>A0A839UV25</accession>
<sequence>MQSTRRFPNLLRAIAFDLWFVVLTIALGVIGLFVRGFARHRSADLARLWIRLTLAGLRTIAGISWVVEGRENLEAHRGRPVLIASQHRSAFDTLVWFLILDHPAYVMKQELRKIPLVGPLLEPAGMIPVDRSAGAAALRGLLAAAEAAVATGHSPIIFPEGTRVPAGHVAKLQPGVAALAAHLAIPVLPVATDSGRHWGLGWFDKRPGTIHIAIGPALPGDLRRRPLLDAIETAWQSGQTRLEPGA</sequence>
<protein>
    <submittedName>
        <fullName evidence="6">1-acyl-sn-glycerol-3-phosphate acyltransferase</fullName>
        <ecNumber evidence="6">2.3.1.51</ecNumber>
    </submittedName>
</protein>
<dbReference type="EMBL" id="JACHXV010000006">
    <property type="protein sequence ID" value="MBB3174148.1"/>
    <property type="molecule type" value="Genomic_DNA"/>
</dbReference>
<comment type="pathway">
    <text evidence="1">Lipid metabolism.</text>
</comment>
<dbReference type="PANTHER" id="PTHR10434">
    <property type="entry name" value="1-ACYL-SN-GLYCEROL-3-PHOSPHATE ACYLTRANSFERASE"/>
    <property type="match status" value="1"/>
</dbReference>
<keyword evidence="8" id="KW-1185">Reference proteome</keyword>
<evidence type="ECO:0000256" key="4">
    <source>
        <dbReference type="SAM" id="Phobius"/>
    </source>
</evidence>
<dbReference type="Pfam" id="PF01553">
    <property type="entry name" value="Acyltransferase"/>
    <property type="match status" value="1"/>
</dbReference>
<comment type="caution">
    <text evidence="6">The sequence shown here is derived from an EMBL/GenBank/DDBJ whole genome shotgun (WGS) entry which is preliminary data.</text>
</comment>
<feature type="transmembrane region" description="Helical" evidence="4">
    <location>
        <begin position="13"/>
        <end position="36"/>
    </location>
</feature>
<evidence type="ECO:0000256" key="1">
    <source>
        <dbReference type="ARBA" id="ARBA00005189"/>
    </source>
</evidence>
<keyword evidence="2 6" id="KW-0808">Transferase</keyword>
<dbReference type="GO" id="GO:0006654">
    <property type="term" value="P:phosphatidic acid biosynthetic process"/>
    <property type="evidence" value="ECO:0007669"/>
    <property type="project" value="TreeGrafter"/>
</dbReference>
<dbReference type="EC" id="2.3.1.51" evidence="6"/>
<dbReference type="SUPFAM" id="SSF69593">
    <property type="entry name" value="Glycerol-3-phosphate (1)-acyltransferase"/>
    <property type="match status" value="1"/>
</dbReference>
<feature type="domain" description="Phospholipid/glycerol acyltransferase" evidence="5">
    <location>
        <begin position="81"/>
        <end position="195"/>
    </location>
</feature>
<dbReference type="PANTHER" id="PTHR10434:SF11">
    <property type="entry name" value="1-ACYL-SN-GLYCEROL-3-PHOSPHATE ACYLTRANSFERASE"/>
    <property type="match status" value="1"/>
</dbReference>
<evidence type="ECO:0000256" key="3">
    <source>
        <dbReference type="ARBA" id="ARBA00023315"/>
    </source>
</evidence>
<dbReference type="CDD" id="cd07989">
    <property type="entry name" value="LPLAT_AGPAT-like"/>
    <property type="match status" value="1"/>
</dbReference>
<evidence type="ECO:0000313" key="7">
    <source>
        <dbReference type="EMBL" id="NVN31752.1"/>
    </source>
</evidence>
<keyword evidence="3 6" id="KW-0012">Acyltransferase</keyword>
<keyword evidence="4" id="KW-0472">Membrane</keyword>
<keyword evidence="4" id="KW-0812">Transmembrane</keyword>
<dbReference type="Proteomes" id="UP000565205">
    <property type="component" value="Unassembled WGS sequence"/>
</dbReference>
<gene>
    <name evidence="6" type="ORF">FHR90_001984</name>
    <name evidence="7" type="ORF">HUK83_15600</name>
</gene>
<evidence type="ECO:0000259" key="5">
    <source>
        <dbReference type="SMART" id="SM00563"/>
    </source>
</evidence>
<name>A0A839UV25_9PROT</name>
<reference evidence="7 9" key="1">
    <citation type="submission" date="2020-06" db="EMBL/GenBank/DDBJ databases">
        <title>Description of novel acetic acid bacteria.</title>
        <authorList>
            <person name="Sombolestani A."/>
        </authorList>
    </citation>
    <scope>NUCLEOTIDE SEQUENCE [LARGE SCALE GENOMIC DNA]</scope>
    <source>
        <strain evidence="7 9">LMG 26838</strain>
    </source>
</reference>
<organism evidence="6 8">
    <name type="scientific">Endobacter medicaginis</name>
    <dbReference type="NCBI Taxonomy" id="1181271"/>
    <lineage>
        <taxon>Bacteria</taxon>
        <taxon>Pseudomonadati</taxon>
        <taxon>Pseudomonadota</taxon>
        <taxon>Alphaproteobacteria</taxon>
        <taxon>Acetobacterales</taxon>
        <taxon>Acetobacteraceae</taxon>
        <taxon>Endobacter</taxon>
    </lineage>
</organism>
<evidence type="ECO:0000313" key="8">
    <source>
        <dbReference type="Proteomes" id="UP000557688"/>
    </source>
</evidence>
<reference evidence="6 8" key="2">
    <citation type="submission" date="2020-08" db="EMBL/GenBank/DDBJ databases">
        <title>Genomic Encyclopedia of Type Strains, Phase III (KMG-III): the genomes of soil and plant-associated and newly described type strains.</title>
        <authorList>
            <person name="Whitman W."/>
        </authorList>
    </citation>
    <scope>NUCLEOTIDE SEQUENCE [LARGE SCALE GENOMIC DNA]</scope>
    <source>
        <strain evidence="6 8">CECT 8088</strain>
    </source>
</reference>
<evidence type="ECO:0000313" key="6">
    <source>
        <dbReference type="EMBL" id="MBB3174148.1"/>
    </source>
</evidence>
<evidence type="ECO:0000313" key="9">
    <source>
        <dbReference type="Proteomes" id="UP000565205"/>
    </source>
</evidence>
<dbReference type="Proteomes" id="UP000557688">
    <property type="component" value="Unassembled WGS sequence"/>
</dbReference>
<dbReference type="GO" id="GO:0003841">
    <property type="term" value="F:1-acylglycerol-3-phosphate O-acyltransferase activity"/>
    <property type="evidence" value="ECO:0007669"/>
    <property type="project" value="UniProtKB-EC"/>
</dbReference>